<dbReference type="CDD" id="cd09872">
    <property type="entry name" value="PIN_Sll0205-like"/>
    <property type="match status" value="1"/>
</dbReference>
<dbReference type="RefSeq" id="WP_143918539.1">
    <property type="nucleotide sequence ID" value="NZ_CANMXV010000057.1"/>
</dbReference>
<dbReference type="InterPro" id="IPR052919">
    <property type="entry name" value="TA_system_RNase"/>
</dbReference>
<dbReference type="EMBL" id="VLNR01000082">
    <property type="protein sequence ID" value="TSE04362.1"/>
    <property type="molecule type" value="Genomic_DNA"/>
</dbReference>
<reference evidence="2 3" key="1">
    <citation type="submission" date="2019-07" db="EMBL/GenBank/DDBJ databases">
        <title>The draft genome sequence of Aquimarina algiphila M91.</title>
        <authorList>
            <person name="Meng X."/>
        </authorList>
    </citation>
    <scope>NUCLEOTIDE SEQUENCE [LARGE SCALE GENOMIC DNA]</scope>
    <source>
        <strain evidence="2 3">M91</strain>
    </source>
</reference>
<evidence type="ECO:0000313" key="2">
    <source>
        <dbReference type="EMBL" id="TSE04362.1"/>
    </source>
</evidence>
<organism evidence="2 3">
    <name type="scientific">Aquimarina algiphila</name>
    <dbReference type="NCBI Taxonomy" id="2047982"/>
    <lineage>
        <taxon>Bacteria</taxon>
        <taxon>Pseudomonadati</taxon>
        <taxon>Bacteroidota</taxon>
        <taxon>Flavobacteriia</taxon>
        <taxon>Flavobacteriales</taxon>
        <taxon>Flavobacteriaceae</taxon>
        <taxon>Aquimarina</taxon>
    </lineage>
</organism>
<accession>A0A554VCD5</accession>
<feature type="domain" description="PIN" evidence="1">
    <location>
        <begin position="3"/>
        <end position="118"/>
    </location>
</feature>
<dbReference type="PANTHER" id="PTHR36173">
    <property type="entry name" value="RIBONUCLEASE VAPC16-RELATED"/>
    <property type="match status" value="1"/>
</dbReference>
<evidence type="ECO:0000259" key="1">
    <source>
        <dbReference type="Pfam" id="PF01850"/>
    </source>
</evidence>
<dbReference type="InterPro" id="IPR041705">
    <property type="entry name" value="PIN_Sll0205"/>
</dbReference>
<comment type="caution">
    <text evidence="2">The sequence shown here is derived from an EMBL/GenBank/DDBJ whole genome shotgun (WGS) entry which is preliminary data.</text>
</comment>
<protein>
    <submittedName>
        <fullName evidence="2">Type II toxin-antitoxin system VapC family toxin</fullName>
    </submittedName>
</protein>
<keyword evidence="3" id="KW-1185">Reference proteome</keyword>
<dbReference type="Proteomes" id="UP000318833">
    <property type="component" value="Unassembled WGS sequence"/>
</dbReference>
<dbReference type="PANTHER" id="PTHR36173:SF2">
    <property type="entry name" value="RIBONUCLEASE VAPC16"/>
    <property type="match status" value="1"/>
</dbReference>
<dbReference type="Gene3D" id="3.40.50.1010">
    <property type="entry name" value="5'-nuclease"/>
    <property type="match status" value="1"/>
</dbReference>
<dbReference type="AlphaFoldDB" id="A0A554VCD5"/>
<sequence length="126" mass="14584">MIYLIDTHVFLWWVQKPEHLSKAAFQAIEDNSNTIYVSTAVAWEINIKMANNKLEAPENILSYVESNRFIPLDINYSHANALLELPEIHTDPFDRIQIAQAHVEDVTFVTRDTQILKYDLINTIKA</sequence>
<dbReference type="SUPFAM" id="SSF88723">
    <property type="entry name" value="PIN domain-like"/>
    <property type="match status" value="1"/>
</dbReference>
<dbReference type="OrthoDB" id="9798990at2"/>
<evidence type="ECO:0000313" key="3">
    <source>
        <dbReference type="Proteomes" id="UP000318833"/>
    </source>
</evidence>
<dbReference type="InterPro" id="IPR002716">
    <property type="entry name" value="PIN_dom"/>
</dbReference>
<name>A0A554VCD5_9FLAO</name>
<proteinExistence type="predicted"/>
<dbReference type="Pfam" id="PF01850">
    <property type="entry name" value="PIN"/>
    <property type="match status" value="1"/>
</dbReference>
<dbReference type="InterPro" id="IPR029060">
    <property type="entry name" value="PIN-like_dom_sf"/>
</dbReference>
<gene>
    <name evidence="2" type="ORF">FOF46_26410</name>
</gene>